<dbReference type="Proteomes" id="UP000281553">
    <property type="component" value="Unassembled WGS sequence"/>
</dbReference>
<dbReference type="PANTHER" id="PTHR22840:SF12">
    <property type="entry name" value="WD REPEAT-CONTAINING PROTEIN 36"/>
    <property type="match status" value="1"/>
</dbReference>
<dbReference type="GO" id="GO:0034388">
    <property type="term" value="C:Pwp2p-containing subcomplex of 90S preribosome"/>
    <property type="evidence" value="ECO:0007669"/>
    <property type="project" value="TreeGrafter"/>
</dbReference>
<gene>
    <name evidence="2" type="ORF">DILT_LOCUS11502</name>
</gene>
<dbReference type="EMBL" id="UYRU01063222">
    <property type="protein sequence ID" value="VDN15671.1"/>
    <property type="molecule type" value="Genomic_DNA"/>
</dbReference>
<proteinExistence type="predicted"/>
<dbReference type="AlphaFoldDB" id="A0A3P7MCM5"/>
<keyword evidence="3" id="KW-1185">Reference proteome</keyword>
<protein>
    <recommendedName>
        <fullName evidence="1">WDR36/Utp21 C-terminal domain-containing protein</fullName>
    </recommendedName>
</protein>
<organism evidence="2 3">
    <name type="scientific">Dibothriocephalus latus</name>
    <name type="common">Fish tapeworm</name>
    <name type="synonym">Diphyllobothrium latum</name>
    <dbReference type="NCBI Taxonomy" id="60516"/>
    <lineage>
        <taxon>Eukaryota</taxon>
        <taxon>Metazoa</taxon>
        <taxon>Spiralia</taxon>
        <taxon>Lophotrochozoa</taxon>
        <taxon>Platyhelminthes</taxon>
        <taxon>Cestoda</taxon>
        <taxon>Eucestoda</taxon>
        <taxon>Diphyllobothriidea</taxon>
        <taxon>Diphyllobothriidae</taxon>
        <taxon>Dibothriocephalus</taxon>
    </lineage>
</organism>
<dbReference type="GO" id="GO:0032040">
    <property type="term" value="C:small-subunit processome"/>
    <property type="evidence" value="ECO:0007669"/>
    <property type="project" value="InterPro"/>
</dbReference>
<reference evidence="2 3" key="1">
    <citation type="submission" date="2018-11" db="EMBL/GenBank/DDBJ databases">
        <authorList>
            <consortium name="Pathogen Informatics"/>
        </authorList>
    </citation>
    <scope>NUCLEOTIDE SEQUENCE [LARGE SCALE GENOMIC DNA]</scope>
</reference>
<dbReference type="PANTHER" id="PTHR22840">
    <property type="entry name" value="WD REPEAT-CONTAINING PROTEIN 36"/>
    <property type="match status" value="1"/>
</dbReference>
<evidence type="ECO:0000259" key="1">
    <source>
        <dbReference type="Pfam" id="PF04192"/>
    </source>
</evidence>
<sequence length="297" mass="32679">MQDKLATLSGLPASFFKAFLQLDAIKKRNAEALTVPDEAKLELPFFLPVIETTTGMAWIDEADDDEITKLTNASSALEETASKRAKRRKKMTVDEIFESHLDSVLADLPAPGEDLTDQISCALFDFLLRVLVANSLLTVLCATPTALNPSSLDMEIRLLAPAPDELAAATSAIDFVDKEGPLRRLCSFLALLVNRFKRNLDVDFATACLEAVLRRHGEVIARPSAFLSTAKSADFDQAVVRETISNQPEPVTENLAFELVEEALRAKRSSQTMLFSQITRSIALVDFIRNASCTLQM</sequence>
<feature type="domain" description="WDR36/Utp21 C-terminal" evidence="1">
    <location>
        <begin position="2"/>
        <end position="225"/>
    </location>
</feature>
<dbReference type="OrthoDB" id="10250769at2759"/>
<dbReference type="GO" id="GO:0006364">
    <property type="term" value="P:rRNA processing"/>
    <property type="evidence" value="ECO:0007669"/>
    <property type="project" value="InterPro"/>
</dbReference>
<dbReference type="InterPro" id="IPR007319">
    <property type="entry name" value="WDR36/Utp21_C"/>
</dbReference>
<dbReference type="Pfam" id="PF04192">
    <property type="entry name" value="Utp21"/>
    <property type="match status" value="1"/>
</dbReference>
<evidence type="ECO:0000313" key="2">
    <source>
        <dbReference type="EMBL" id="VDN15671.1"/>
    </source>
</evidence>
<evidence type="ECO:0000313" key="3">
    <source>
        <dbReference type="Proteomes" id="UP000281553"/>
    </source>
</evidence>
<name>A0A3P7MCM5_DIBLA</name>
<accession>A0A3P7MCM5</accession>